<comment type="caution">
    <text evidence="4">The sequence shown here is derived from an EMBL/GenBank/DDBJ whole genome shotgun (WGS) entry which is preliminary data.</text>
</comment>
<protein>
    <recommendedName>
        <fullName evidence="7">Aromatic ring-opening dioxygenase LigA</fullName>
    </recommendedName>
</protein>
<evidence type="ECO:0000313" key="3">
    <source>
        <dbReference type="EMBL" id="GIG33176.1"/>
    </source>
</evidence>
<gene>
    <name evidence="4" type="ORF">BKA21_000938</name>
    <name evidence="3" type="ORF">Col01nite_23350</name>
</gene>
<dbReference type="EMBL" id="BONN01000006">
    <property type="protein sequence ID" value="GIG33176.1"/>
    <property type="molecule type" value="Genomic_DNA"/>
</dbReference>
<reference evidence="4 5" key="1">
    <citation type="submission" date="2020-07" db="EMBL/GenBank/DDBJ databases">
        <title>Sequencing the genomes of 1000 actinobacteria strains.</title>
        <authorList>
            <person name="Klenk H.-P."/>
        </authorList>
    </citation>
    <scope>NUCLEOTIDE SEQUENCE [LARGE SCALE GENOMIC DNA]</scope>
    <source>
        <strain evidence="4 5">DSM 24482</strain>
    </source>
</reference>
<evidence type="ECO:0000313" key="5">
    <source>
        <dbReference type="Proteomes" id="UP000577956"/>
    </source>
</evidence>
<dbReference type="Proteomes" id="UP000618382">
    <property type="component" value="Unassembled WGS sequence"/>
</dbReference>
<evidence type="ECO:0000256" key="1">
    <source>
        <dbReference type="SAM" id="MobiDB-lite"/>
    </source>
</evidence>
<dbReference type="RefSeq" id="WP_239072911.1">
    <property type="nucleotide sequence ID" value="NZ_BAABFI010000005.1"/>
</dbReference>
<reference evidence="3 6" key="2">
    <citation type="submission" date="2021-01" db="EMBL/GenBank/DDBJ databases">
        <title>Whole genome shotgun sequence of Cellulomonas oligotrophica NBRC 109435.</title>
        <authorList>
            <person name="Komaki H."/>
            <person name="Tamura T."/>
        </authorList>
    </citation>
    <scope>NUCLEOTIDE SEQUENCE [LARGE SCALE GENOMIC DNA]</scope>
    <source>
        <strain evidence="3 6">NBRC 109435</strain>
    </source>
</reference>
<feature type="transmembrane region" description="Helical" evidence="2">
    <location>
        <begin position="129"/>
        <end position="152"/>
    </location>
</feature>
<dbReference type="EMBL" id="JACCBK010000001">
    <property type="protein sequence ID" value="NYD85389.1"/>
    <property type="molecule type" value="Genomic_DNA"/>
</dbReference>
<sequence length="161" mass="16439">MTTADDLTTRTSTTTPPDHPAPARAGAPHLLGTLLVVLGVLMALGGAGTWAAVSVGLASENVVVADTAPAFVGATLDTPWEAWAQTEAIRTDILTATDGRLYADMDREDPLRDMVATGTFLRASLLTSVVAFGVALALVGVGLGFVLGGVGLRRLAARTAV</sequence>
<proteinExistence type="predicted"/>
<evidence type="ECO:0000313" key="4">
    <source>
        <dbReference type="EMBL" id="NYD85389.1"/>
    </source>
</evidence>
<keyword evidence="2" id="KW-0812">Transmembrane</keyword>
<evidence type="ECO:0008006" key="7">
    <source>
        <dbReference type="Google" id="ProtNLM"/>
    </source>
</evidence>
<keyword evidence="2" id="KW-1133">Transmembrane helix</keyword>
<name>A0A7Y9FDJ7_9CELL</name>
<feature type="compositionally biased region" description="Low complexity" evidence="1">
    <location>
        <begin position="1"/>
        <end position="16"/>
    </location>
</feature>
<dbReference type="Proteomes" id="UP000577956">
    <property type="component" value="Unassembled WGS sequence"/>
</dbReference>
<dbReference type="AlphaFoldDB" id="A0A7Y9FDJ7"/>
<keyword evidence="6" id="KW-1185">Reference proteome</keyword>
<evidence type="ECO:0000256" key="2">
    <source>
        <dbReference type="SAM" id="Phobius"/>
    </source>
</evidence>
<accession>A0A7Y9FDJ7</accession>
<organism evidence="4 5">
    <name type="scientific">Cellulomonas oligotrophica</name>
    <dbReference type="NCBI Taxonomy" id="931536"/>
    <lineage>
        <taxon>Bacteria</taxon>
        <taxon>Bacillati</taxon>
        <taxon>Actinomycetota</taxon>
        <taxon>Actinomycetes</taxon>
        <taxon>Micrococcales</taxon>
        <taxon>Cellulomonadaceae</taxon>
        <taxon>Cellulomonas</taxon>
    </lineage>
</organism>
<feature type="transmembrane region" description="Helical" evidence="2">
    <location>
        <begin position="30"/>
        <end position="53"/>
    </location>
</feature>
<evidence type="ECO:0000313" key="6">
    <source>
        <dbReference type="Proteomes" id="UP000618382"/>
    </source>
</evidence>
<keyword evidence="2" id="KW-0472">Membrane</keyword>
<feature type="region of interest" description="Disordered" evidence="1">
    <location>
        <begin position="1"/>
        <end position="25"/>
    </location>
</feature>